<protein>
    <submittedName>
        <fullName evidence="1">Uncharacterized protein</fullName>
    </submittedName>
</protein>
<dbReference type="GeneID" id="36344994"/>
<name>W6U5L2_ECHGR</name>
<dbReference type="RefSeq" id="XP_024347072.1">
    <property type="nucleotide sequence ID" value="XM_024498528.1"/>
</dbReference>
<proteinExistence type="predicted"/>
<evidence type="ECO:0000313" key="1">
    <source>
        <dbReference type="EMBL" id="EUB55876.1"/>
    </source>
</evidence>
<keyword evidence="2" id="KW-1185">Reference proteome</keyword>
<dbReference type="CTD" id="36344994"/>
<gene>
    <name evidence="1" type="ORF">EGR_09279</name>
</gene>
<reference evidence="1 2" key="1">
    <citation type="journal article" date="2013" name="Nat. Genet.">
        <title>The genome of the hydatid tapeworm Echinococcus granulosus.</title>
        <authorList>
            <person name="Zheng H."/>
            <person name="Zhang W."/>
            <person name="Zhang L."/>
            <person name="Zhang Z."/>
            <person name="Li J."/>
            <person name="Lu G."/>
            <person name="Zhu Y."/>
            <person name="Wang Y."/>
            <person name="Huang Y."/>
            <person name="Liu J."/>
            <person name="Kang H."/>
            <person name="Chen J."/>
            <person name="Wang L."/>
            <person name="Chen A."/>
            <person name="Yu S."/>
            <person name="Gao Z."/>
            <person name="Jin L."/>
            <person name="Gu W."/>
            <person name="Wang Z."/>
            <person name="Zhao L."/>
            <person name="Shi B."/>
            <person name="Wen H."/>
            <person name="Lin R."/>
            <person name="Jones M.K."/>
            <person name="Brejova B."/>
            <person name="Vinar T."/>
            <person name="Zhao G."/>
            <person name="McManus D.P."/>
            <person name="Chen Z."/>
            <person name="Zhou Y."/>
            <person name="Wang S."/>
        </authorList>
    </citation>
    <scope>NUCLEOTIDE SEQUENCE [LARGE SCALE GENOMIC DNA]</scope>
</reference>
<dbReference type="EMBL" id="APAU02000140">
    <property type="protein sequence ID" value="EUB55876.1"/>
    <property type="molecule type" value="Genomic_DNA"/>
</dbReference>
<comment type="caution">
    <text evidence="1">The sequence shown here is derived from an EMBL/GenBank/DDBJ whole genome shotgun (WGS) entry which is preliminary data.</text>
</comment>
<dbReference type="KEGG" id="egl:EGR_09279"/>
<sequence length="67" mass="7486">MLGHVAIVQSGMLPITQAVLQPRKREKPVVTFRSTIAIAPYTPFTAFNPLCWSATEKHANEYLLETT</sequence>
<accession>W6U5L2</accession>
<organism evidence="1 2">
    <name type="scientific">Echinococcus granulosus</name>
    <name type="common">Hydatid tapeworm</name>
    <dbReference type="NCBI Taxonomy" id="6210"/>
    <lineage>
        <taxon>Eukaryota</taxon>
        <taxon>Metazoa</taxon>
        <taxon>Spiralia</taxon>
        <taxon>Lophotrochozoa</taxon>
        <taxon>Platyhelminthes</taxon>
        <taxon>Cestoda</taxon>
        <taxon>Eucestoda</taxon>
        <taxon>Cyclophyllidea</taxon>
        <taxon>Taeniidae</taxon>
        <taxon>Echinococcus</taxon>
        <taxon>Echinococcus granulosus group</taxon>
    </lineage>
</organism>
<evidence type="ECO:0000313" key="2">
    <source>
        <dbReference type="Proteomes" id="UP000019149"/>
    </source>
</evidence>
<dbReference type="Proteomes" id="UP000019149">
    <property type="component" value="Unassembled WGS sequence"/>
</dbReference>
<dbReference type="AlphaFoldDB" id="W6U5L2"/>